<name>A0A9N9QSG4_9CUCU</name>
<evidence type="ECO:0000256" key="12">
    <source>
        <dbReference type="PROSITE-ProRule" id="PRU00175"/>
    </source>
</evidence>
<reference evidence="15" key="1">
    <citation type="submission" date="2022-01" db="EMBL/GenBank/DDBJ databases">
        <authorList>
            <person name="King R."/>
        </authorList>
    </citation>
    <scope>NUCLEOTIDE SEQUENCE</scope>
</reference>
<dbReference type="Pfam" id="PF23230">
    <property type="entry name" value="zf-C2H2_13"/>
    <property type="match status" value="1"/>
</dbReference>
<comment type="subcellular location">
    <subcellularLocation>
        <location evidence="2">Cytoplasm</location>
    </subcellularLocation>
</comment>
<feature type="domain" description="RING-type" evidence="14">
    <location>
        <begin position="16"/>
        <end position="56"/>
    </location>
</feature>
<dbReference type="Proteomes" id="UP001152799">
    <property type="component" value="Chromosome 9"/>
</dbReference>
<evidence type="ECO:0000256" key="1">
    <source>
        <dbReference type="ARBA" id="ARBA00000900"/>
    </source>
</evidence>
<keyword evidence="5" id="KW-0963">Cytoplasm</keyword>
<dbReference type="InterPro" id="IPR013087">
    <property type="entry name" value="Znf_C2H2_type"/>
</dbReference>
<comment type="pathway">
    <text evidence="3">Protein modification; protein ubiquitination.</text>
</comment>
<keyword evidence="9 12" id="KW-0863">Zinc-finger</keyword>
<keyword evidence="16" id="KW-1185">Reference proteome</keyword>
<dbReference type="PANTHER" id="PTHR22938:SF0">
    <property type="entry name" value="E3 UBIQUITIN-PROTEIN LIGASE ZNF598"/>
    <property type="match status" value="1"/>
</dbReference>
<evidence type="ECO:0000256" key="9">
    <source>
        <dbReference type="ARBA" id="ARBA00022771"/>
    </source>
</evidence>
<sequence length="885" mass="99957">MSRKTNENLSDDDNLCCVCFKNVEIYSLGSCDHAVCFECSTRMRILCKQNECPICRRDLPKVFFTTQIEPFSALFRRFEYSNHQDRKVGIIFCTPDVQKAYYKLLEHRCHVCEDDEHNRPFRTFLQLKDHMRREHELFYCDICNEHLKIFSFERKCYNRQELGYHRRKGDKNNSSHKGHPLCEFCDIRFMDNDELFRHLRRNHLFCHFCDADGKHQYYNSMEELKRHFKDEHFLCEEGECKTLALTAVFRSEIDLKGHIATHHSRFMSKSATRQARTLELEFTMAPRPRNDNMRNRRAPYERRDRYEDDLSYLVEPGGSDSGFSNAPQVFVNPLTSDHFPALGGNATNNNSNNISLISKNYTKFSNAAFKNNDFPSLGGGSSSSNRPTPAVTITTNSARSSAPEVTITRTLRPKSNPQKQKENFPALGGSSKQPGGSTVTLSVNSSNQKQSPKVSIQVNQKSNGAITTHITTSAPSTSQRTEFFPALGDASGPTNEPKWVQSKAKKQVEPKTLKVAPCPILQTDNLDSFPSLAKGKSEKAKKSSSVTVPVDSWVSLSSTKNNNKKLEQGASKGKSNGEERTDNNLKGGGESSKKGETNKKLSDLETKLANLKLVAADENKKTKKKKNKNPDEESNNKKEASKKDSGKDVNENEDRTNQNGMVKKRSELKIGSLSNTNSFVDDSPAVSSKMPPPGFSSKPNLPQSATVKPPPGFNSSSSNFPSLNFPNNDLTFTNSSGKSYAISPTKASTAYRTPSNFQNRNINLSKKFMEVLNDEKSMKHFMTLSGDFRSGAVDGKKYYQECRKIFANKFDDIFPELLVLLPVVEKQQELYEHLSGKLKENIIVCQNCQQVILKKELSEHYNHHTLENHFPSLGSAKEIDSAWKK</sequence>
<keyword evidence="8" id="KW-0479">Metal-binding</keyword>
<dbReference type="PROSITE" id="PS00028">
    <property type="entry name" value="ZINC_FINGER_C2H2_1"/>
    <property type="match status" value="1"/>
</dbReference>
<evidence type="ECO:0000256" key="4">
    <source>
        <dbReference type="ARBA" id="ARBA00012483"/>
    </source>
</evidence>
<dbReference type="GO" id="GO:0043022">
    <property type="term" value="F:ribosome binding"/>
    <property type="evidence" value="ECO:0007669"/>
    <property type="project" value="TreeGrafter"/>
</dbReference>
<evidence type="ECO:0000256" key="11">
    <source>
        <dbReference type="ARBA" id="ARBA00035113"/>
    </source>
</evidence>
<evidence type="ECO:0000256" key="6">
    <source>
        <dbReference type="ARBA" id="ARBA00022553"/>
    </source>
</evidence>
<dbReference type="GO" id="GO:0005737">
    <property type="term" value="C:cytoplasm"/>
    <property type="evidence" value="ECO:0007669"/>
    <property type="project" value="UniProtKB-SubCell"/>
</dbReference>
<dbReference type="OrthoDB" id="3838338at2759"/>
<feature type="region of interest" description="Disordered" evidence="13">
    <location>
        <begin position="377"/>
        <end position="453"/>
    </location>
</feature>
<gene>
    <name evidence="15" type="ORF">CEUTPL_LOCUS14048</name>
</gene>
<evidence type="ECO:0000256" key="10">
    <source>
        <dbReference type="ARBA" id="ARBA00022833"/>
    </source>
</evidence>
<accession>A0A9N9QSG4</accession>
<organism evidence="15 16">
    <name type="scientific">Ceutorhynchus assimilis</name>
    <name type="common">cabbage seed weevil</name>
    <dbReference type="NCBI Taxonomy" id="467358"/>
    <lineage>
        <taxon>Eukaryota</taxon>
        <taxon>Metazoa</taxon>
        <taxon>Ecdysozoa</taxon>
        <taxon>Arthropoda</taxon>
        <taxon>Hexapoda</taxon>
        <taxon>Insecta</taxon>
        <taxon>Pterygota</taxon>
        <taxon>Neoptera</taxon>
        <taxon>Endopterygota</taxon>
        <taxon>Coleoptera</taxon>
        <taxon>Polyphaga</taxon>
        <taxon>Cucujiformia</taxon>
        <taxon>Curculionidae</taxon>
        <taxon>Ceutorhynchinae</taxon>
        <taxon>Ceutorhynchus</taxon>
    </lineage>
</organism>
<keyword evidence="6" id="KW-0597">Phosphoprotein</keyword>
<evidence type="ECO:0000313" key="15">
    <source>
        <dbReference type="EMBL" id="CAG9773661.1"/>
    </source>
</evidence>
<dbReference type="PANTHER" id="PTHR22938">
    <property type="entry name" value="ZINC FINGER PROTEIN 598"/>
    <property type="match status" value="1"/>
</dbReference>
<evidence type="ECO:0000256" key="3">
    <source>
        <dbReference type="ARBA" id="ARBA00004906"/>
    </source>
</evidence>
<dbReference type="PROSITE" id="PS50089">
    <property type="entry name" value="ZF_RING_2"/>
    <property type="match status" value="1"/>
</dbReference>
<comment type="catalytic activity">
    <reaction evidence="1">
        <text>S-ubiquitinyl-[E2 ubiquitin-conjugating enzyme]-L-cysteine + [acceptor protein]-L-lysine = [E2 ubiquitin-conjugating enzyme]-L-cysteine + N(6)-ubiquitinyl-[acceptor protein]-L-lysine.</text>
        <dbReference type="EC" id="2.3.2.27"/>
    </reaction>
</comment>
<dbReference type="GO" id="GO:0061630">
    <property type="term" value="F:ubiquitin protein ligase activity"/>
    <property type="evidence" value="ECO:0007669"/>
    <property type="project" value="UniProtKB-EC"/>
</dbReference>
<keyword evidence="7" id="KW-0808">Transferase</keyword>
<feature type="compositionally biased region" description="Polar residues" evidence="13">
    <location>
        <begin position="382"/>
        <end position="400"/>
    </location>
</feature>
<keyword evidence="10" id="KW-0862">Zinc</keyword>
<evidence type="ECO:0000256" key="7">
    <source>
        <dbReference type="ARBA" id="ARBA00022679"/>
    </source>
</evidence>
<comment type="similarity">
    <text evidence="11">Belongs to the ZNF598/HEL2 family.</text>
</comment>
<dbReference type="EC" id="2.3.2.27" evidence="4"/>
<feature type="compositionally biased region" description="Polar residues" evidence="13">
    <location>
        <begin position="407"/>
        <end position="418"/>
    </location>
</feature>
<dbReference type="GO" id="GO:0072344">
    <property type="term" value="P:rescue of stalled ribosome"/>
    <property type="evidence" value="ECO:0007669"/>
    <property type="project" value="InterPro"/>
</dbReference>
<feature type="region of interest" description="Disordered" evidence="13">
    <location>
        <begin position="559"/>
        <end position="720"/>
    </location>
</feature>
<dbReference type="Pfam" id="PF23202">
    <property type="entry name" value="PAH_ZNF598"/>
    <property type="match status" value="1"/>
</dbReference>
<dbReference type="GO" id="GO:0016567">
    <property type="term" value="P:protein ubiquitination"/>
    <property type="evidence" value="ECO:0007669"/>
    <property type="project" value="TreeGrafter"/>
</dbReference>
<proteinExistence type="inferred from homology"/>
<evidence type="ECO:0000256" key="2">
    <source>
        <dbReference type="ARBA" id="ARBA00004496"/>
    </source>
</evidence>
<dbReference type="Gene3D" id="3.30.40.10">
    <property type="entry name" value="Zinc/RING finger domain, C3HC4 (zinc finger)"/>
    <property type="match status" value="1"/>
</dbReference>
<dbReference type="SUPFAM" id="SSF57850">
    <property type="entry name" value="RING/U-box"/>
    <property type="match status" value="1"/>
</dbReference>
<dbReference type="InterPro" id="IPR041888">
    <property type="entry name" value="RING-HC_ZNF598/HEL2"/>
</dbReference>
<dbReference type="InterPro" id="IPR001841">
    <property type="entry name" value="Znf_RING"/>
</dbReference>
<dbReference type="GO" id="GO:0008270">
    <property type="term" value="F:zinc ion binding"/>
    <property type="evidence" value="ECO:0007669"/>
    <property type="project" value="UniProtKB-KW"/>
</dbReference>
<dbReference type="InterPro" id="IPR013083">
    <property type="entry name" value="Znf_RING/FYVE/PHD"/>
</dbReference>
<dbReference type="InterPro" id="IPR057634">
    <property type="entry name" value="PAH_ZNF598/HEL2"/>
</dbReference>
<evidence type="ECO:0000259" key="14">
    <source>
        <dbReference type="PROSITE" id="PS50089"/>
    </source>
</evidence>
<evidence type="ECO:0000256" key="13">
    <source>
        <dbReference type="SAM" id="MobiDB-lite"/>
    </source>
</evidence>
<protein>
    <recommendedName>
        <fullName evidence="4">RING-type E3 ubiquitin transferase</fullName>
        <ecNumber evidence="4">2.3.2.27</ecNumber>
    </recommendedName>
</protein>
<dbReference type="CDD" id="cd16615">
    <property type="entry name" value="RING-HC_ZNF598"/>
    <property type="match status" value="1"/>
</dbReference>
<dbReference type="InterPro" id="IPR056437">
    <property type="entry name" value="Znf-C2H2_ZNF598/HEL2"/>
</dbReference>
<evidence type="ECO:0000313" key="16">
    <source>
        <dbReference type="Proteomes" id="UP001152799"/>
    </source>
</evidence>
<evidence type="ECO:0000256" key="8">
    <source>
        <dbReference type="ARBA" id="ARBA00022723"/>
    </source>
</evidence>
<dbReference type="Pfam" id="PF25447">
    <property type="entry name" value="RING_ZNF598"/>
    <property type="match status" value="1"/>
</dbReference>
<dbReference type="EMBL" id="OU892285">
    <property type="protein sequence ID" value="CAG9773661.1"/>
    <property type="molecule type" value="Genomic_DNA"/>
</dbReference>
<feature type="compositionally biased region" description="Polar residues" evidence="13">
    <location>
        <begin position="430"/>
        <end position="453"/>
    </location>
</feature>
<dbReference type="SMART" id="SM00355">
    <property type="entry name" value="ZnF_C2H2"/>
    <property type="match status" value="5"/>
</dbReference>
<feature type="compositionally biased region" description="Basic and acidic residues" evidence="13">
    <location>
        <begin position="628"/>
        <end position="656"/>
    </location>
</feature>
<dbReference type="InterPro" id="IPR044288">
    <property type="entry name" value="ZNF598/HEL2"/>
</dbReference>
<feature type="compositionally biased region" description="Basic and acidic residues" evidence="13">
    <location>
        <begin position="591"/>
        <end position="606"/>
    </location>
</feature>
<feature type="compositionally biased region" description="Polar residues" evidence="13">
    <location>
        <begin position="697"/>
        <end position="706"/>
    </location>
</feature>
<evidence type="ECO:0000256" key="5">
    <source>
        <dbReference type="ARBA" id="ARBA00022490"/>
    </source>
</evidence>
<dbReference type="AlphaFoldDB" id="A0A9N9QSG4"/>